<keyword evidence="9 13" id="KW-1133">Transmembrane helix</keyword>
<protein>
    <submittedName>
        <fullName evidence="15">Cytochrome b561</fullName>
    </submittedName>
</protein>
<dbReference type="Proteomes" id="UP000199187">
    <property type="component" value="Unassembled WGS sequence"/>
</dbReference>
<name>A0A1I7DVL3_9ENTR</name>
<feature type="transmembrane region" description="Helical" evidence="13">
    <location>
        <begin position="20"/>
        <end position="38"/>
    </location>
</feature>
<dbReference type="OrthoDB" id="8589936at2"/>
<keyword evidence="5" id="KW-0349">Heme</keyword>
<evidence type="ECO:0000256" key="10">
    <source>
        <dbReference type="ARBA" id="ARBA00023004"/>
    </source>
</evidence>
<organism evidence="15 16">
    <name type="scientific">Kosakonia arachidis</name>
    <dbReference type="NCBI Taxonomy" id="551989"/>
    <lineage>
        <taxon>Bacteria</taxon>
        <taxon>Pseudomonadati</taxon>
        <taxon>Pseudomonadota</taxon>
        <taxon>Gammaproteobacteria</taxon>
        <taxon>Enterobacterales</taxon>
        <taxon>Enterobacteriaceae</taxon>
        <taxon>Kosakonia</taxon>
    </lineage>
</organism>
<dbReference type="GO" id="GO:0009055">
    <property type="term" value="F:electron transfer activity"/>
    <property type="evidence" value="ECO:0007669"/>
    <property type="project" value="InterPro"/>
</dbReference>
<evidence type="ECO:0000256" key="11">
    <source>
        <dbReference type="ARBA" id="ARBA00023136"/>
    </source>
</evidence>
<dbReference type="PANTHER" id="PTHR30529">
    <property type="entry name" value="CYTOCHROME B561"/>
    <property type="match status" value="1"/>
</dbReference>
<evidence type="ECO:0000256" key="13">
    <source>
        <dbReference type="SAM" id="Phobius"/>
    </source>
</evidence>
<evidence type="ECO:0000256" key="6">
    <source>
        <dbReference type="ARBA" id="ARBA00022692"/>
    </source>
</evidence>
<evidence type="ECO:0000256" key="2">
    <source>
        <dbReference type="ARBA" id="ARBA00004651"/>
    </source>
</evidence>
<evidence type="ECO:0000256" key="7">
    <source>
        <dbReference type="ARBA" id="ARBA00022723"/>
    </source>
</evidence>
<evidence type="ECO:0000256" key="5">
    <source>
        <dbReference type="ARBA" id="ARBA00022617"/>
    </source>
</evidence>
<dbReference type="RefSeq" id="WP_090125164.1">
    <property type="nucleotide sequence ID" value="NZ_CP045300.1"/>
</dbReference>
<sequence>MAETTPLLTRQRYDSFTLALHWVTAACVIFLFASAHIWEQLERGTPLRKALQAVHISCGILLAVVMVIRPLWRLFSRYSAQFSVPPIEGARLAKLLAHGMHGALYLLLFAQIVLGFLFRWSQQEPFLFFGLFDLSGWVQITPTLRHTLAQWHGTVAWALVFLALVHALAALFHHYMLRDSVLSRMLPGRAFR</sequence>
<comment type="similarity">
    <text evidence="12">Belongs to the cytochrome b561 family.</text>
</comment>
<dbReference type="Pfam" id="PF01292">
    <property type="entry name" value="Ni_hydr_CYTB"/>
    <property type="match status" value="1"/>
</dbReference>
<evidence type="ECO:0000256" key="12">
    <source>
        <dbReference type="ARBA" id="ARBA00037975"/>
    </source>
</evidence>
<evidence type="ECO:0000256" key="3">
    <source>
        <dbReference type="ARBA" id="ARBA00022448"/>
    </source>
</evidence>
<evidence type="ECO:0000313" key="16">
    <source>
        <dbReference type="Proteomes" id="UP000199187"/>
    </source>
</evidence>
<dbReference type="SUPFAM" id="SSF81342">
    <property type="entry name" value="Transmembrane di-heme cytochromes"/>
    <property type="match status" value="1"/>
</dbReference>
<evidence type="ECO:0000259" key="14">
    <source>
        <dbReference type="Pfam" id="PF01292"/>
    </source>
</evidence>
<feature type="transmembrane region" description="Helical" evidence="13">
    <location>
        <begin position="92"/>
        <end position="118"/>
    </location>
</feature>
<keyword evidence="4" id="KW-1003">Cell membrane</keyword>
<keyword evidence="7" id="KW-0479">Metal-binding</keyword>
<dbReference type="GO" id="GO:0046872">
    <property type="term" value="F:metal ion binding"/>
    <property type="evidence" value="ECO:0007669"/>
    <property type="project" value="UniProtKB-KW"/>
</dbReference>
<dbReference type="Gene3D" id="1.20.950.20">
    <property type="entry name" value="Transmembrane di-heme cytochromes, Chain C"/>
    <property type="match status" value="1"/>
</dbReference>
<keyword evidence="11 13" id="KW-0472">Membrane</keyword>
<dbReference type="PANTHER" id="PTHR30529:SF3">
    <property type="entry name" value="CYTOCHROME B561 HOMOLOG 1"/>
    <property type="match status" value="1"/>
</dbReference>
<dbReference type="EMBL" id="FPAU01000007">
    <property type="protein sequence ID" value="SFU15666.1"/>
    <property type="molecule type" value="Genomic_DNA"/>
</dbReference>
<evidence type="ECO:0000256" key="8">
    <source>
        <dbReference type="ARBA" id="ARBA00022982"/>
    </source>
</evidence>
<feature type="domain" description="Cytochrome b561 bacterial/Ni-hydrogenase" evidence="14">
    <location>
        <begin position="12"/>
        <end position="188"/>
    </location>
</feature>
<dbReference type="InterPro" id="IPR052168">
    <property type="entry name" value="Cytochrome_b561_oxidase"/>
</dbReference>
<keyword evidence="10" id="KW-0408">Iron</keyword>
<accession>A0A1I7DVL3</accession>
<dbReference type="InterPro" id="IPR011577">
    <property type="entry name" value="Cyt_b561_bac/Ni-Hgenase"/>
</dbReference>
<keyword evidence="8" id="KW-0249">Electron transport</keyword>
<reference evidence="16" key="1">
    <citation type="submission" date="2016-10" db="EMBL/GenBank/DDBJ databases">
        <authorList>
            <person name="Varghese N."/>
            <person name="Submissions S."/>
        </authorList>
    </citation>
    <scope>NUCLEOTIDE SEQUENCE [LARGE SCALE GENOMIC DNA]</scope>
    <source>
        <strain evidence="16">Ah-143</strain>
    </source>
</reference>
<comment type="cofactor">
    <cofactor evidence="1">
        <name>heme b</name>
        <dbReference type="ChEBI" id="CHEBI:60344"/>
    </cofactor>
</comment>
<dbReference type="GO" id="GO:0020037">
    <property type="term" value="F:heme binding"/>
    <property type="evidence" value="ECO:0007669"/>
    <property type="project" value="TreeGrafter"/>
</dbReference>
<evidence type="ECO:0000313" key="15">
    <source>
        <dbReference type="EMBL" id="SFU15666.1"/>
    </source>
</evidence>
<proteinExistence type="inferred from homology"/>
<feature type="transmembrane region" description="Helical" evidence="13">
    <location>
        <begin position="156"/>
        <end position="177"/>
    </location>
</feature>
<keyword evidence="16" id="KW-1185">Reference proteome</keyword>
<evidence type="ECO:0000256" key="4">
    <source>
        <dbReference type="ARBA" id="ARBA00022475"/>
    </source>
</evidence>
<dbReference type="GO" id="GO:0022904">
    <property type="term" value="P:respiratory electron transport chain"/>
    <property type="evidence" value="ECO:0007669"/>
    <property type="project" value="InterPro"/>
</dbReference>
<dbReference type="InterPro" id="IPR016174">
    <property type="entry name" value="Di-haem_cyt_TM"/>
</dbReference>
<feature type="transmembrane region" description="Helical" evidence="13">
    <location>
        <begin position="50"/>
        <end position="72"/>
    </location>
</feature>
<evidence type="ECO:0000256" key="1">
    <source>
        <dbReference type="ARBA" id="ARBA00001970"/>
    </source>
</evidence>
<gene>
    <name evidence="15" type="ORF">SAMN05192562_10745</name>
</gene>
<keyword evidence="6 13" id="KW-0812">Transmembrane</keyword>
<keyword evidence="3" id="KW-0813">Transport</keyword>
<comment type="subcellular location">
    <subcellularLocation>
        <location evidence="2">Cell membrane</location>
        <topology evidence="2">Multi-pass membrane protein</topology>
    </subcellularLocation>
</comment>
<evidence type="ECO:0000256" key="9">
    <source>
        <dbReference type="ARBA" id="ARBA00022989"/>
    </source>
</evidence>
<dbReference type="AlphaFoldDB" id="A0A1I7DVL3"/>
<dbReference type="GO" id="GO:0005886">
    <property type="term" value="C:plasma membrane"/>
    <property type="evidence" value="ECO:0007669"/>
    <property type="project" value="UniProtKB-SubCell"/>
</dbReference>